<dbReference type="SUPFAM" id="SSF57196">
    <property type="entry name" value="EGF/Laminin"/>
    <property type="match status" value="1"/>
</dbReference>
<name>A0A8S2V4G1_9BILA</name>
<comment type="caution">
    <text evidence="3">The sequence shown here is derived from an EMBL/GenBank/DDBJ whole genome shotgun (WGS) entry which is preliminary data.</text>
</comment>
<dbReference type="EMBL" id="CAJOBJ010052102">
    <property type="protein sequence ID" value="CAF4378652.1"/>
    <property type="molecule type" value="Genomic_DNA"/>
</dbReference>
<keyword evidence="1" id="KW-1015">Disulfide bond</keyword>
<reference evidence="3" key="1">
    <citation type="submission" date="2021-02" db="EMBL/GenBank/DDBJ databases">
        <authorList>
            <person name="Nowell W R."/>
        </authorList>
    </citation>
    <scope>NUCLEOTIDE SEQUENCE</scope>
</reference>
<evidence type="ECO:0000259" key="2">
    <source>
        <dbReference type="PROSITE" id="PS50026"/>
    </source>
</evidence>
<evidence type="ECO:0000256" key="1">
    <source>
        <dbReference type="PROSITE-ProRule" id="PRU00076"/>
    </source>
</evidence>
<evidence type="ECO:0000313" key="4">
    <source>
        <dbReference type="Proteomes" id="UP000681720"/>
    </source>
</evidence>
<feature type="domain" description="EGF-like" evidence="2">
    <location>
        <begin position="1"/>
        <end position="30"/>
    </location>
</feature>
<dbReference type="AlphaFoldDB" id="A0A8S2V4G1"/>
<dbReference type="Gene3D" id="2.10.25.10">
    <property type="entry name" value="Laminin"/>
    <property type="match status" value="1"/>
</dbReference>
<feature type="non-terminal residue" evidence="3">
    <location>
        <position position="1"/>
    </location>
</feature>
<gene>
    <name evidence="3" type="ORF">GIL414_LOCUS29176</name>
</gene>
<accession>A0A8S2V4G1</accession>
<sequence>ICTSPCQNGGNCTAPSVCTCPTTFNGSVCEFR</sequence>
<comment type="caution">
    <text evidence="1">Lacks conserved residue(s) required for the propagation of feature annotation.</text>
</comment>
<protein>
    <recommendedName>
        <fullName evidence="2">EGF-like domain-containing protein</fullName>
    </recommendedName>
</protein>
<dbReference type="PROSITE" id="PS00022">
    <property type="entry name" value="EGF_1"/>
    <property type="match status" value="1"/>
</dbReference>
<organism evidence="3 4">
    <name type="scientific">Rotaria magnacalcarata</name>
    <dbReference type="NCBI Taxonomy" id="392030"/>
    <lineage>
        <taxon>Eukaryota</taxon>
        <taxon>Metazoa</taxon>
        <taxon>Spiralia</taxon>
        <taxon>Gnathifera</taxon>
        <taxon>Rotifera</taxon>
        <taxon>Eurotatoria</taxon>
        <taxon>Bdelloidea</taxon>
        <taxon>Philodinida</taxon>
        <taxon>Philodinidae</taxon>
        <taxon>Rotaria</taxon>
    </lineage>
</organism>
<dbReference type="Proteomes" id="UP000681720">
    <property type="component" value="Unassembled WGS sequence"/>
</dbReference>
<dbReference type="InterPro" id="IPR000742">
    <property type="entry name" value="EGF"/>
</dbReference>
<feature type="disulfide bond" evidence="1">
    <location>
        <begin position="2"/>
        <end position="12"/>
    </location>
</feature>
<dbReference type="PROSITE" id="PS50026">
    <property type="entry name" value="EGF_3"/>
    <property type="match status" value="1"/>
</dbReference>
<keyword evidence="1" id="KW-0245">EGF-like domain</keyword>
<evidence type="ECO:0000313" key="3">
    <source>
        <dbReference type="EMBL" id="CAF4378652.1"/>
    </source>
</evidence>
<proteinExistence type="predicted"/>
<feature type="disulfide bond" evidence="1">
    <location>
        <begin position="20"/>
        <end position="29"/>
    </location>
</feature>